<gene>
    <name evidence="2" type="ORF">GPUH_LOCUS18061</name>
</gene>
<dbReference type="OrthoDB" id="5776639at2759"/>
<dbReference type="Proteomes" id="UP000271098">
    <property type="component" value="Unassembled WGS sequence"/>
</dbReference>
<name>A0A183EAS0_9BILA</name>
<dbReference type="WBParaSite" id="GPUH_0001808601-mRNA-1">
    <property type="protein sequence ID" value="GPUH_0001808601-mRNA-1"/>
    <property type="gene ID" value="GPUH_0001808601"/>
</dbReference>
<keyword evidence="1" id="KW-0732">Signal</keyword>
<feature type="chain" id="PRO_5043139076" evidence="1">
    <location>
        <begin position="21"/>
        <end position="235"/>
    </location>
</feature>
<dbReference type="AlphaFoldDB" id="A0A183EAS0"/>
<proteinExistence type="predicted"/>
<feature type="signal peptide" evidence="1">
    <location>
        <begin position="1"/>
        <end position="20"/>
    </location>
</feature>
<reference evidence="4" key="1">
    <citation type="submission" date="2016-06" db="UniProtKB">
        <authorList>
            <consortium name="WormBaseParasite"/>
        </authorList>
    </citation>
    <scope>IDENTIFICATION</scope>
</reference>
<protein>
    <submittedName>
        <fullName evidence="4">Secreted protein</fullName>
    </submittedName>
</protein>
<reference evidence="2 3" key="2">
    <citation type="submission" date="2018-11" db="EMBL/GenBank/DDBJ databases">
        <authorList>
            <consortium name="Pathogen Informatics"/>
        </authorList>
    </citation>
    <scope>NUCLEOTIDE SEQUENCE [LARGE SCALE GENOMIC DNA]</scope>
</reference>
<organism evidence="4">
    <name type="scientific">Gongylonema pulchrum</name>
    <dbReference type="NCBI Taxonomy" id="637853"/>
    <lineage>
        <taxon>Eukaryota</taxon>
        <taxon>Metazoa</taxon>
        <taxon>Ecdysozoa</taxon>
        <taxon>Nematoda</taxon>
        <taxon>Chromadorea</taxon>
        <taxon>Rhabditida</taxon>
        <taxon>Spirurina</taxon>
        <taxon>Spiruromorpha</taxon>
        <taxon>Spiruroidea</taxon>
        <taxon>Gongylonematidae</taxon>
        <taxon>Gongylonema</taxon>
    </lineage>
</organism>
<evidence type="ECO:0000256" key="1">
    <source>
        <dbReference type="SAM" id="SignalP"/>
    </source>
</evidence>
<evidence type="ECO:0000313" key="3">
    <source>
        <dbReference type="Proteomes" id="UP000271098"/>
    </source>
</evidence>
<accession>A0A183EAS0</accession>
<keyword evidence="3" id="KW-1185">Reference proteome</keyword>
<dbReference type="EMBL" id="UYRT01086138">
    <property type="protein sequence ID" value="VDN30979.1"/>
    <property type="molecule type" value="Genomic_DNA"/>
</dbReference>
<evidence type="ECO:0000313" key="4">
    <source>
        <dbReference type="WBParaSite" id="GPUH_0001808601-mRNA-1"/>
    </source>
</evidence>
<evidence type="ECO:0000313" key="2">
    <source>
        <dbReference type="EMBL" id="VDN30979.1"/>
    </source>
</evidence>
<sequence>MFIWWKVAIVLGVCSEQACSSITKHGRADTTNKGRMSNQVGAVGSHAEFGLALHSRLTRRRRRDSVIHCRDKESYYFKPLNECYRIFRTEFLAVDPKRKLAYGGTRSEHMLNCWKKYRGRLLDIGWNHIGEKMEAVKKLVVDFNRKTYKRQAVQLGFMINRKRELISQNGRYFDVLENVFVERDNAEDPCPSVCCVVFLVNGTHYTDVKLVETSCDSRTRTLSYICEAPALISPE</sequence>